<dbReference type="InterPro" id="IPR042101">
    <property type="entry name" value="SRP54_N_sf"/>
</dbReference>
<keyword evidence="1 9" id="KW-1003">Cell membrane</keyword>
<dbReference type="InterPro" id="IPR003593">
    <property type="entry name" value="AAA+_ATPase"/>
</dbReference>
<dbReference type="NCBIfam" id="TIGR00064">
    <property type="entry name" value="ftsY"/>
    <property type="match status" value="1"/>
</dbReference>
<evidence type="ECO:0000259" key="12">
    <source>
        <dbReference type="PROSITE" id="PS00300"/>
    </source>
</evidence>
<evidence type="ECO:0000256" key="4">
    <source>
        <dbReference type="ARBA" id="ARBA00022801"/>
    </source>
</evidence>
<keyword evidence="6 9" id="KW-0472">Membrane</keyword>
<dbReference type="Pfam" id="PF00448">
    <property type="entry name" value="SRP54"/>
    <property type="match status" value="1"/>
</dbReference>
<feature type="binding site" evidence="9">
    <location>
        <begin position="346"/>
        <end position="349"/>
    </location>
    <ligand>
        <name>GTP</name>
        <dbReference type="ChEBI" id="CHEBI:37565"/>
    </ligand>
</feature>
<feature type="transmembrane region" description="Helical" evidence="11">
    <location>
        <begin position="6"/>
        <end position="25"/>
    </location>
</feature>
<evidence type="ECO:0000256" key="6">
    <source>
        <dbReference type="ARBA" id="ARBA00023136"/>
    </source>
</evidence>
<organism evidence="13 14">
    <name type="scientific">Luedemannella flava</name>
    <dbReference type="NCBI Taxonomy" id="349316"/>
    <lineage>
        <taxon>Bacteria</taxon>
        <taxon>Bacillati</taxon>
        <taxon>Actinomycetota</taxon>
        <taxon>Actinomycetes</taxon>
        <taxon>Micromonosporales</taxon>
        <taxon>Micromonosporaceae</taxon>
        <taxon>Luedemannella</taxon>
    </lineage>
</organism>
<proteinExistence type="inferred from homology"/>
<dbReference type="SMART" id="SM00962">
    <property type="entry name" value="SRP54"/>
    <property type="match status" value="1"/>
</dbReference>
<dbReference type="InterPro" id="IPR036225">
    <property type="entry name" value="SRP/SRP_N"/>
</dbReference>
<evidence type="ECO:0000256" key="3">
    <source>
        <dbReference type="ARBA" id="ARBA00022741"/>
    </source>
</evidence>
<dbReference type="RefSeq" id="WP_344130304.1">
    <property type="nucleotide sequence ID" value="NZ_BAAALT010000067.1"/>
</dbReference>
<feature type="compositionally biased region" description="Low complexity" evidence="10">
    <location>
        <begin position="55"/>
        <end position="64"/>
    </location>
</feature>
<evidence type="ECO:0000256" key="2">
    <source>
        <dbReference type="ARBA" id="ARBA00022490"/>
    </source>
</evidence>
<name>A0ABP4Y4H0_9ACTN</name>
<comment type="catalytic activity">
    <reaction evidence="8 9">
        <text>GTP + H2O = GDP + phosphate + H(+)</text>
        <dbReference type="Rhea" id="RHEA:19669"/>
        <dbReference type="ChEBI" id="CHEBI:15377"/>
        <dbReference type="ChEBI" id="CHEBI:15378"/>
        <dbReference type="ChEBI" id="CHEBI:37565"/>
        <dbReference type="ChEBI" id="CHEBI:43474"/>
        <dbReference type="ChEBI" id="CHEBI:58189"/>
        <dbReference type="EC" id="3.6.5.4"/>
    </reaction>
</comment>
<dbReference type="EC" id="3.6.5.4" evidence="9"/>
<comment type="caution">
    <text evidence="13">The sequence shown here is derived from an EMBL/GenBank/DDBJ whole genome shotgun (WGS) entry which is preliminary data.</text>
</comment>
<dbReference type="SUPFAM" id="SSF47364">
    <property type="entry name" value="Domain of the SRP/SRP receptor G-proteins"/>
    <property type="match status" value="1"/>
</dbReference>
<comment type="subcellular location">
    <subcellularLocation>
        <location evidence="9">Cell membrane</location>
        <topology evidence="9">Peripheral membrane protein</topology>
        <orientation evidence="9">Cytoplasmic side</orientation>
    </subcellularLocation>
    <subcellularLocation>
        <location evidence="9">Cytoplasm</location>
    </subcellularLocation>
</comment>
<evidence type="ECO:0000256" key="10">
    <source>
        <dbReference type="SAM" id="MobiDB-lite"/>
    </source>
</evidence>
<dbReference type="Proteomes" id="UP001500218">
    <property type="component" value="Unassembled WGS sequence"/>
</dbReference>
<sequence>MEPQSVIFLVIFLALMALAFVLPTLRRQRRERLREQERDTLPGAPPVEEEITTGAPAGTVEAPEVPAPARPVSPPAPPPVLEKPEPTAGRLVRLRARLSRSNNALGKGLLALLSRDKLDDDTWDEIEDTLITADVGVDATREIVGKLREQARVEGTASAADLRAMLASQLVAALDPTMDRSLRATPHHDSTDGRPAVVLVVGVNGAGKTTTCGKIARVLIADGHSVVLGAADTFRAAAADQLATWGGRVDAEDVRGPEGGDPAAVAFDAVKRGTETGVDTVLIDTAGRLQNKIGLMDELGKVKRVVSRHGPVDETLLILDATTGQNGLEQARVFTEVVDVTGVALTKLDGTAKGGIVIAVQRKLGIPVKLVGLGEGPDDLAPFEPAAFVDALLAE</sequence>
<dbReference type="Gene3D" id="3.40.50.300">
    <property type="entry name" value="P-loop containing nucleotide triphosphate hydrolases"/>
    <property type="match status" value="1"/>
</dbReference>
<dbReference type="PANTHER" id="PTHR43134">
    <property type="entry name" value="SIGNAL RECOGNITION PARTICLE RECEPTOR SUBUNIT ALPHA"/>
    <property type="match status" value="1"/>
</dbReference>
<evidence type="ECO:0000256" key="11">
    <source>
        <dbReference type="SAM" id="Phobius"/>
    </source>
</evidence>
<dbReference type="PANTHER" id="PTHR43134:SF1">
    <property type="entry name" value="SIGNAL RECOGNITION PARTICLE RECEPTOR SUBUNIT ALPHA"/>
    <property type="match status" value="1"/>
</dbReference>
<dbReference type="InterPro" id="IPR004390">
    <property type="entry name" value="SR_rcpt_FtsY"/>
</dbReference>
<protein>
    <recommendedName>
        <fullName evidence="9">Signal recognition particle receptor FtsY</fullName>
        <shortName evidence="9">SRP receptor</shortName>
        <ecNumber evidence="9">3.6.5.4</ecNumber>
    </recommendedName>
</protein>
<keyword evidence="7 9" id="KW-0675">Receptor</keyword>
<feature type="binding site" evidence="9">
    <location>
        <begin position="202"/>
        <end position="209"/>
    </location>
    <ligand>
        <name>GTP</name>
        <dbReference type="ChEBI" id="CHEBI:37565"/>
    </ligand>
</feature>
<evidence type="ECO:0000256" key="5">
    <source>
        <dbReference type="ARBA" id="ARBA00023134"/>
    </source>
</evidence>
<keyword evidence="4 9" id="KW-0378">Hydrolase</keyword>
<dbReference type="SMART" id="SM00963">
    <property type="entry name" value="SRP54_N"/>
    <property type="match status" value="1"/>
</dbReference>
<comment type="function">
    <text evidence="9">Involved in targeting and insertion of nascent membrane proteins into the cytoplasmic membrane. Acts as a receptor for the complex formed by the signal recognition particle (SRP) and the ribosome-nascent chain (RNC).</text>
</comment>
<evidence type="ECO:0000313" key="14">
    <source>
        <dbReference type="Proteomes" id="UP001500218"/>
    </source>
</evidence>
<dbReference type="SMART" id="SM00382">
    <property type="entry name" value="AAA"/>
    <property type="match status" value="1"/>
</dbReference>
<comment type="similarity">
    <text evidence="9">Belongs to the GTP-binding SRP family. FtsY subfamily.</text>
</comment>
<feature type="region of interest" description="Disordered" evidence="10">
    <location>
        <begin position="33"/>
        <end position="86"/>
    </location>
</feature>
<dbReference type="Gene3D" id="1.20.120.140">
    <property type="entry name" value="Signal recognition particle SRP54, nucleotide-binding domain"/>
    <property type="match status" value="1"/>
</dbReference>
<keyword evidence="2 9" id="KW-0963">Cytoplasm</keyword>
<evidence type="ECO:0000256" key="8">
    <source>
        <dbReference type="ARBA" id="ARBA00048027"/>
    </source>
</evidence>
<evidence type="ECO:0000256" key="1">
    <source>
        <dbReference type="ARBA" id="ARBA00022475"/>
    </source>
</evidence>
<accession>A0ABP4Y4H0</accession>
<reference evidence="14" key="1">
    <citation type="journal article" date="2019" name="Int. J. Syst. Evol. Microbiol.">
        <title>The Global Catalogue of Microorganisms (GCM) 10K type strain sequencing project: providing services to taxonomists for standard genome sequencing and annotation.</title>
        <authorList>
            <consortium name="The Broad Institute Genomics Platform"/>
            <consortium name="The Broad Institute Genome Sequencing Center for Infectious Disease"/>
            <person name="Wu L."/>
            <person name="Ma J."/>
        </authorList>
    </citation>
    <scope>NUCLEOTIDE SEQUENCE [LARGE SCALE GENOMIC DNA]</scope>
    <source>
        <strain evidence="14">JCM 13250</strain>
    </source>
</reference>
<dbReference type="PROSITE" id="PS00300">
    <property type="entry name" value="SRP54"/>
    <property type="match status" value="1"/>
</dbReference>
<dbReference type="InterPro" id="IPR027417">
    <property type="entry name" value="P-loop_NTPase"/>
</dbReference>
<keyword evidence="11" id="KW-1133">Transmembrane helix</keyword>
<evidence type="ECO:0000256" key="7">
    <source>
        <dbReference type="ARBA" id="ARBA00023170"/>
    </source>
</evidence>
<keyword evidence="5 9" id="KW-0342">GTP-binding</keyword>
<evidence type="ECO:0000256" key="9">
    <source>
        <dbReference type="HAMAP-Rule" id="MF_00920"/>
    </source>
</evidence>
<dbReference type="EMBL" id="BAAALT010000067">
    <property type="protein sequence ID" value="GAA1803515.1"/>
    <property type="molecule type" value="Genomic_DNA"/>
</dbReference>
<keyword evidence="3 9" id="KW-0547">Nucleotide-binding</keyword>
<evidence type="ECO:0000313" key="13">
    <source>
        <dbReference type="EMBL" id="GAA1803515.1"/>
    </source>
</evidence>
<feature type="compositionally biased region" description="Pro residues" evidence="10">
    <location>
        <begin position="65"/>
        <end position="81"/>
    </location>
</feature>
<feature type="binding site" evidence="9">
    <location>
        <begin position="284"/>
        <end position="288"/>
    </location>
    <ligand>
        <name>GTP</name>
        <dbReference type="ChEBI" id="CHEBI:37565"/>
    </ligand>
</feature>
<feature type="domain" description="SRP54-type proteins GTP-binding" evidence="12">
    <location>
        <begin position="367"/>
        <end position="380"/>
    </location>
</feature>
<dbReference type="HAMAP" id="MF_00920">
    <property type="entry name" value="FtsY"/>
    <property type="match status" value="1"/>
</dbReference>
<comment type="subunit">
    <text evidence="9">Part of the signal recognition particle protein translocation system, which is composed of SRP and FtsY.</text>
</comment>
<keyword evidence="14" id="KW-1185">Reference proteome</keyword>
<dbReference type="InterPro" id="IPR000897">
    <property type="entry name" value="SRP54_GTPase_dom"/>
</dbReference>
<dbReference type="Pfam" id="PF02881">
    <property type="entry name" value="SRP54_N"/>
    <property type="match status" value="1"/>
</dbReference>
<dbReference type="InterPro" id="IPR013822">
    <property type="entry name" value="Signal_recog_particl_SRP54_hlx"/>
</dbReference>
<dbReference type="SUPFAM" id="SSF52540">
    <property type="entry name" value="P-loop containing nucleoside triphosphate hydrolases"/>
    <property type="match status" value="1"/>
</dbReference>
<gene>
    <name evidence="9 13" type="primary">ftsY</name>
    <name evidence="13" type="ORF">GCM10009682_26700</name>
</gene>
<keyword evidence="11" id="KW-0812">Transmembrane</keyword>